<comment type="caution">
    <text evidence="1">The sequence shown here is derived from an EMBL/GenBank/DDBJ whole genome shotgun (WGS) entry which is preliminary data.</text>
</comment>
<protein>
    <submittedName>
        <fullName evidence="1">Uncharacterized protein</fullName>
    </submittedName>
</protein>
<accession>A0ACB9J316</accession>
<evidence type="ECO:0000313" key="2">
    <source>
        <dbReference type="Proteomes" id="UP001056120"/>
    </source>
</evidence>
<gene>
    <name evidence="1" type="ORF">L1987_19085</name>
</gene>
<reference evidence="1 2" key="2">
    <citation type="journal article" date="2022" name="Mol. Ecol. Resour.">
        <title>The genomes of chicory, endive, great burdock and yacon provide insights into Asteraceae paleo-polyploidization history and plant inulin production.</title>
        <authorList>
            <person name="Fan W."/>
            <person name="Wang S."/>
            <person name="Wang H."/>
            <person name="Wang A."/>
            <person name="Jiang F."/>
            <person name="Liu H."/>
            <person name="Zhao H."/>
            <person name="Xu D."/>
            <person name="Zhang Y."/>
        </authorList>
    </citation>
    <scope>NUCLEOTIDE SEQUENCE [LARGE SCALE GENOMIC DNA]</scope>
    <source>
        <strain evidence="2">cv. Yunnan</strain>
        <tissue evidence="1">Leaves</tissue>
    </source>
</reference>
<dbReference type="EMBL" id="CM042023">
    <property type="protein sequence ID" value="KAI3814333.1"/>
    <property type="molecule type" value="Genomic_DNA"/>
</dbReference>
<keyword evidence="2" id="KW-1185">Reference proteome</keyword>
<sequence length="89" mass="9855">MAMDFKEENGGSCELRLALFCLPPPIPDGHNGSVAAIHTNENLLNDVLSAIPPDLNLDEWIAALHKDLVAGFMKTDKRLSRKKGCFHVW</sequence>
<reference evidence="2" key="1">
    <citation type="journal article" date="2022" name="Mol. Ecol. Resour.">
        <title>The genomes of chicory, endive, great burdock and yacon provide insights into Asteraceae palaeo-polyploidization history and plant inulin production.</title>
        <authorList>
            <person name="Fan W."/>
            <person name="Wang S."/>
            <person name="Wang H."/>
            <person name="Wang A."/>
            <person name="Jiang F."/>
            <person name="Liu H."/>
            <person name="Zhao H."/>
            <person name="Xu D."/>
            <person name="Zhang Y."/>
        </authorList>
    </citation>
    <scope>NUCLEOTIDE SEQUENCE [LARGE SCALE GENOMIC DNA]</scope>
    <source>
        <strain evidence="2">cv. Yunnan</strain>
    </source>
</reference>
<organism evidence="1 2">
    <name type="scientific">Smallanthus sonchifolius</name>
    <dbReference type="NCBI Taxonomy" id="185202"/>
    <lineage>
        <taxon>Eukaryota</taxon>
        <taxon>Viridiplantae</taxon>
        <taxon>Streptophyta</taxon>
        <taxon>Embryophyta</taxon>
        <taxon>Tracheophyta</taxon>
        <taxon>Spermatophyta</taxon>
        <taxon>Magnoliopsida</taxon>
        <taxon>eudicotyledons</taxon>
        <taxon>Gunneridae</taxon>
        <taxon>Pentapetalae</taxon>
        <taxon>asterids</taxon>
        <taxon>campanulids</taxon>
        <taxon>Asterales</taxon>
        <taxon>Asteraceae</taxon>
        <taxon>Asteroideae</taxon>
        <taxon>Heliantheae alliance</taxon>
        <taxon>Millerieae</taxon>
        <taxon>Smallanthus</taxon>
    </lineage>
</organism>
<dbReference type="Proteomes" id="UP001056120">
    <property type="component" value="Linkage Group LG06"/>
</dbReference>
<name>A0ACB9J316_9ASTR</name>
<proteinExistence type="predicted"/>
<evidence type="ECO:0000313" key="1">
    <source>
        <dbReference type="EMBL" id="KAI3814333.1"/>
    </source>
</evidence>